<feature type="transmembrane region" description="Helical" evidence="1">
    <location>
        <begin position="38"/>
        <end position="58"/>
    </location>
</feature>
<evidence type="ECO:0000313" key="3">
    <source>
        <dbReference type="Proteomes" id="UP000226442"/>
    </source>
</evidence>
<dbReference type="Proteomes" id="UP000226442">
    <property type="component" value="Unassembled WGS sequence"/>
</dbReference>
<evidence type="ECO:0000256" key="1">
    <source>
        <dbReference type="SAM" id="Phobius"/>
    </source>
</evidence>
<gene>
    <name evidence="2" type="ORF">CP500_005565</name>
</gene>
<keyword evidence="1" id="KW-0812">Transmembrane</keyword>
<accession>A0A2G4F3M7</accession>
<dbReference type="AlphaFoldDB" id="A0A2G4F3M7"/>
<feature type="transmembrane region" description="Helical" evidence="1">
    <location>
        <begin position="15"/>
        <end position="32"/>
    </location>
</feature>
<comment type="caution">
    <text evidence="2">The sequence shown here is derived from an EMBL/GenBank/DDBJ whole genome shotgun (WGS) entry which is preliminary data.</text>
</comment>
<organism evidence="2 3">
    <name type="scientific">Tychonema bourrellyi FEM_GT703</name>
    <dbReference type="NCBI Taxonomy" id="2040638"/>
    <lineage>
        <taxon>Bacteria</taxon>
        <taxon>Bacillati</taxon>
        <taxon>Cyanobacteriota</taxon>
        <taxon>Cyanophyceae</taxon>
        <taxon>Oscillatoriophycideae</taxon>
        <taxon>Oscillatoriales</taxon>
        <taxon>Microcoleaceae</taxon>
        <taxon>Tychonema</taxon>
    </lineage>
</organism>
<dbReference type="EMBL" id="NXIB02000021">
    <property type="protein sequence ID" value="PHX56383.1"/>
    <property type="molecule type" value="Genomic_DNA"/>
</dbReference>
<name>A0A2G4F3M7_9CYAN</name>
<keyword evidence="3" id="KW-1185">Reference proteome</keyword>
<evidence type="ECO:0000313" key="2">
    <source>
        <dbReference type="EMBL" id="PHX56383.1"/>
    </source>
</evidence>
<keyword evidence="1" id="KW-1133">Transmembrane helix</keyword>
<proteinExistence type="predicted"/>
<reference evidence="2" key="1">
    <citation type="submission" date="2017-10" db="EMBL/GenBank/DDBJ databases">
        <title>Draft genome sequence of the planktic cyanobacteria Tychonema bourrellyi isolated from alpine lentic freshwater.</title>
        <authorList>
            <person name="Tett A."/>
            <person name="Armanini F."/>
            <person name="Asnicar F."/>
            <person name="Boscaini A."/>
            <person name="Pasolli E."/>
            <person name="Zolfo M."/>
            <person name="Donati C."/>
            <person name="Salmaso N."/>
            <person name="Segata N."/>
        </authorList>
    </citation>
    <scope>NUCLEOTIDE SEQUENCE</scope>
    <source>
        <strain evidence="2">FEM_GT703</strain>
    </source>
</reference>
<sequence>MPGANFPGHCRRQESSIAITIINIFLINYYIFDPHLIWQLAIFSIALFLVSVILNFVLLSCSPLASISCTIEFKVSIYPLSWSMLKTAR</sequence>
<protein>
    <submittedName>
        <fullName evidence="2">Uncharacterized protein</fullName>
    </submittedName>
</protein>
<keyword evidence="1" id="KW-0472">Membrane</keyword>